<dbReference type="HOGENOM" id="CLU_016047_0_1_9"/>
<keyword evidence="2 6" id="KW-0813">Transport</keyword>
<dbReference type="EMBL" id="CP009285">
    <property type="protein sequence ID" value="AIQ57980.1"/>
    <property type="molecule type" value="Genomic_DNA"/>
</dbReference>
<dbReference type="KEGG" id="pbd:PBOR_14360"/>
<dbReference type="OrthoDB" id="9785836at2"/>
<evidence type="ECO:0000256" key="4">
    <source>
        <dbReference type="ARBA" id="ARBA00022989"/>
    </source>
</evidence>
<evidence type="ECO:0000256" key="5">
    <source>
        <dbReference type="ARBA" id="ARBA00023136"/>
    </source>
</evidence>
<dbReference type="PROSITE" id="PS50928">
    <property type="entry name" value="ABC_TM1"/>
    <property type="match status" value="1"/>
</dbReference>
<evidence type="ECO:0000256" key="3">
    <source>
        <dbReference type="ARBA" id="ARBA00022692"/>
    </source>
</evidence>
<organism evidence="8 9">
    <name type="scientific">Paenibacillus borealis</name>
    <dbReference type="NCBI Taxonomy" id="160799"/>
    <lineage>
        <taxon>Bacteria</taxon>
        <taxon>Bacillati</taxon>
        <taxon>Bacillota</taxon>
        <taxon>Bacilli</taxon>
        <taxon>Bacillales</taxon>
        <taxon>Paenibacillaceae</taxon>
        <taxon>Paenibacillus</taxon>
    </lineage>
</organism>
<dbReference type="InterPro" id="IPR000515">
    <property type="entry name" value="MetI-like"/>
</dbReference>
<dbReference type="Pfam" id="PF00528">
    <property type="entry name" value="BPD_transp_1"/>
    <property type="match status" value="1"/>
</dbReference>
<sequence length="306" mass="35275">MFQYRTEQMKALVRQWQLQSMVIPGIIWMFIFCYIPMFWLIIAFMDFSIAKPMLESPFVGLKHFQDFMTDDRFWRSIRNTLGMSTIKLVLGFPIPIMFALLLNEIRSLRFKRTVQTISYLPHFIAWTIFGGIALNWLGEGGVVNQLMMALGFQDREILFNSDPKYFWWITFFTDTLKETGWSAIIYIAAIAGIDPGLYEAAELDGANRWQRMWHITVQSIRPTIAILFILAVSGILGSNFEQIFMLKNNMNMKMAESLDLYIYNMGLVSGRHSFSTAVLFARSIVALGLLLLANQTSKKLTGDSIF</sequence>
<evidence type="ECO:0000256" key="2">
    <source>
        <dbReference type="ARBA" id="ARBA00022448"/>
    </source>
</evidence>
<evidence type="ECO:0000259" key="7">
    <source>
        <dbReference type="PROSITE" id="PS50928"/>
    </source>
</evidence>
<keyword evidence="3 6" id="KW-0812">Transmembrane</keyword>
<evidence type="ECO:0000256" key="1">
    <source>
        <dbReference type="ARBA" id="ARBA00004141"/>
    </source>
</evidence>
<dbReference type="Gene3D" id="1.10.3720.10">
    <property type="entry name" value="MetI-like"/>
    <property type="match status" value="1"/>
</dbReference>
<feature type="transmembrane region" description="Helical" evidence="6">
    <location>
        <begin position="274"/>
        <end position="293"/>
    </location>
</feature>
<feature type="transmembrane region" description="Helical" evidence="6">
    <location>
        <begin position="219"/>
        <end position="240"/>
    </location>
</feature>
<dbReference type="Proteomes" id="UP000029518">
    <property type="component" value="Chromosome"/>
</dbReference>
<dbReference type="GO" id="GO:0055085">
    <property type="term" value="P:transmembrane transport"/>
    <property type="evidence" value="ECO:0007669"/>
    <property type="project" value="InterPro"/>
</dbReference>
<gene>
    <name evidence="8" type="ORF">PBOR_14360</name>
</gene>
<dbReference type="SUPFAM" id="SSF161098">
    <property type="entry name" value="MetI-like"/>
    <property type="match status" value="1"/>
</dbReference>
<dbReference type="InterPro" id="IPR035906">
    <property type="entry name" value="MetI-like_sf"/>
</dbReference>
<keyword evidence="5 6" id="KW-0472">Membrane</keyword>
<evidence type="ECO:0000313" key="9">
    <source>
        <dbReference type="Proteomes" id="UP000029518"/>
    </source>
</evidence>
<reference evidence="8" key="1">
    <citation type="submission" date="2014-08" db="EMBL/GenBank/DDBJ databases">
        <title>Comparative genomics of the Paenibacillus odorifer group.</title>
        <authorList>
            <person name="den Bakker H.C."/>
            <person name="Tsai Y.-C.Y.-C."/>
            <person name="Martin N."/>
            <person name="Korlach J."/>
            <person name="Wiedmann M."/>
        </authorList>
    </citation>
    <scope>NUCLEOTIDE SEQUENCE [LARGE SCALE GENOMIC DNA]</scope>
    <source>
        <strain evidence="8">DSM 13188</strain>
    </source>
</reference>
<name>A0A089LD30_PAEBO</name>
<dbReference type="AlphaFoldDB" id="A0A089LD30"/>
<dbReference type="CDD" id="cd06261">
    <property type="entry name" value="TM_PBP2"/>
    <property type="match status" value="1"/>
</dbReference>
<accession>A0A089LD30</accession>
<keyword evidence="9" id="KW-1185">Reference proteome</keyword>
<comment type="subcellular location">
    <subcellularLocation>
        <location evidence="6">Cell membrane</location>
        <topology evidence="6">Multi-pass membrane protein</topology>
    </subcellularLocation>
    <subcellularLocation>
        <location evidence="1">Membrane</location>
        <topology evidence="1">Multi-pass membrane protein</topology>
    </subcellularLocation>
</comment>
<evidence type="ECO:0000256" key="6">
    <source>
        <dbReference type="RuleBase" id="RU363032"/>
    </source>
</evidence>
<dbReference type="GO" id="GO:0005886">
    <property type="term" value="C:plasma membrane"/>
    <property type="evidence" value="ECO:0007669"/>
    <property type="project" value="UniProtKB-SubCell"/>
</dbReference>
<dbReference type="RefSeq" id="WP_042212468.1">
    <property type="nucleotide sequence ID" value="NZ_CP009285.1"/>
</dbReference>
<feature type="domain" description="ABC transmembrane type-1" evidence="7">
    <location>
        <begin position="77"/>
        <end position="291"/>
    </location>
</feature>
<dbReference type="PANTHER" id="PTHR43496">
    <property type="entry name" value="PROTEIN LPLB"/>
    <property type="match status" value="1"/>
</dbReference>
<comment type="similarity">
    <text evidence="6">Belongs to the binding-protein-dependent transport system permease family.</text>
</comment>
<dbReference type="PANTHER" id="PTHR43496:SF1">
    <property type="entry name" value="POLYGALACTURONAN_RHAMNOGALACTURONAN TRANSPORT SYSTEM PERMEASE PROTEIN YTEP"/>
    <property type="match status" value="1"/>
</dbReference>
<protein>
    <submittedName>
        <fullName evidence="8">Protein lplB</fullName>
    </submittedName>
</protein>
<feature type="transmembrane region" description="Helical" evidence="6">
    <location>
        <begin position="85"/>
        <end position="105"/>
    </location>
</feature>
<keyword evidence="4 6" id="KW-1133">Transmembrane helix</keyword>
<feature type="transmembrane region" description="Helical" evidence="6">
    <location>
        <begin position="180"/>
        <end position="198"/>
    </location>
</feature>
<evidence type="ECO:0000313" key="8">
    <source>
        <dbReference type="EMBL" id="AIQ57980.1"/>
    </source>
</evidence>
<feature type="transmembrane region" description="Helical" evidence="6">
    <location>
        <begin position="21"/>
        <end position="45"/>
    </location>
</feature>
<feature type="transmembrane region" description="Helical" evidence="6">
    <location>
        <begin position="117"/>
        <end position="138"/>
    </location>
</feature>
<proteinExistence type="inferred from homology"/>